<dbReference type="InterPro" id="IPR002018">
    <property type="entry name" value="CarbesteraseB"/>
</dbReference>
<reference evidence="5 6" key="2">
    <citation type="submission" date="2023-12" db="EMBL/GenBank/DDBJ databases">
        <title>Description of an unclassified Opitutus bacterium of Verrucomicrobiota.</title>
        <authorList>
            <person name="Zhang D.-F."/>
        </authorList>
    </citation>
    <scope>NUCLEOTIDE SEQUENCE [LARGE SCALE GENOMIC DNA]</scope>
    <source>
        <strain evidence="5 6">WL0086</strain>
    </source>
</reference>
<dbReference type="InterPro" id="IPR029058">
    <property type="entry name" value="AB_hydrolase_fold"/>
</dbReference>
<feature type="signal peptide" evidence="3">
    <location>
        <begin position="1"/>
        <end position="26"/>
    </location>
</feature>
<keyword evidence="3" id="KW-0732">Signal</keyword>
<dbReference type="PROSITE" id="PS00122">
    <property type="entry name" value="CARBOXYLESTERASE_B_1"/>
    <property type="match status" value="1"/>
</dbReference>
<evidence type="ECO:0000313" key="6">
    <source>
        <dbReference type="Proteomes" id="UP000738431"/>
    </source>
</evidence>
<dbReference type="PANTHER" id="PTHR43918">
    <property type="entry name" value="ACETYLCHOLINESTERASE"/>
    <property type="match status" value="1"/>
</dbReference>
<feature type="chain" id="PRO_5045348618" evidence="3">
    <location>
        <begin position="27"/>
        <end position="754"/>
    </location>
</feature>
<dbReference type="InterPro" id="IPR019819">
    <property type="entry name" value="Carboxylesterase_B_CS"/>
</dbReference>
<keyword evidence="6" id="KW-1185">Reference proteome</keyword>
<reference evidence="5 6" key="1">
    <citation type="submission" date="2021-08" db="EMBL/GenBank/DDBJ databases">
        <authorList>
            <person name="Zhang D."/>
            <person name="Zhang A."/>
            <person name="Wang L."/>
        </authorList>
    </citation>
    <scope>NUCLEOTIDE SEQUENCE [LARGE SCALE GENOMIC DNA]</scope>
    <source>
        <strain evidence="5 6">WL0086</strain>
    </source>
</reference>
<name>A0ABZ1C316_9BACT</name>
<dbReference type="RefSeq" id="WP_221031502.1">
    <property type="nucleotide sequence ID" value="NZ_CP139781.1"/>
</dbReference>
<accession>A0ABZ1C316</accession>
<dbReference type="SUPFAM" id="SSF53474">
    <property type="entry name" value="alpha/beta-Hydrolases"/>
    <property type="match status" value="1"/>
</dbReference>
<dbReference type="Gene3D" id="3.40.50.1820">
    <property type="entry name" value="alpha/beta hydrolase"/>
    <property type="match status" value="1"/>
</dbReference>
<organism evidence="5 6">
    <name type="scientific">Actomonas aquatica</name>
    <dbReference type="NCBI Taxonomy" id="2866162"/>
    <lineage>
        <taxon>Bacteria</taxon>
        <taxon>Pseudomonadati</taxon>
        <taxon>Verrucomicrobiota</taxon>
        <taxon>Opitutia</taxon>
        <taxon>Opitutales</taxon>
        <taxon>Opitutaceae</taxon>
        <taxon>Actomonas</taxon>
    </lineage>
</organism>
<evidence type="ECO:0000259" key="4">
    <source>
        <dbReference type="Pfam" id="PF00135"/>
    </source>
</evidence>
<dbReference type="InterPro" id="IPR019826">
    <property type="entry name" value="Carboxylesterase_B_AS"/>
</dbReference>
<keyword evidence="2" id="KW-0378">Hydrolase</keyword>
<comment type="similarity">
    <text evidence="1">Belongs to the type-B carboxylesterase/lipase family.</text>
</comment>
<dbReference type="EMBL" id="CP139781">
    <property type="protein sequence ID" value="WRQ85990.1"/>
    <property type="molecule type" value="Genomic_DNA"/>
</dbReference>
<evidence type="ECO:0000256" key="1">
    <source>
        <dbReference type="ARBA" id="ARBA00005964"/>
    </source>
</evidence>
<dbReference type="PANTHER" id="PTHR43918:SF4">
    <property type="entry name" value="CARBOXYLIC ESTER HYDROLASE"/>
    <property type="match status" value="1"/>
</dbReference>
<dbReference type="Gene3D" id="2.60.120.200">
    <property type="match status" value="1"/>
</dbReference>
<proteinExistence type="inferred from homology"/>
<sequence>MNPARLLRCLAGAVVGLVAATLPVLAQDSTPVRVTTSAGAVEGLSTAAGAVNAFKGIPYAAPPVGELRWQPPQPVAPWSGVRAAHNFAPRAMQVHIWDDMRFFDDGPSEDCLYLNVWQPAAAAQADANAALPVMVWIHGGGFFAGATSEPRQDGTQLAQEGVIVVSMNYRMGVFGFLAHPELAAESPVGASGNYGLLDMVAALRWVSDNIAAFGGDPANVTIFGESAGSMAVSTLMASPEAKGLFHRAIGQSGSALGGPLPDLATATARGAEFAAAIDAPTLAELRALPAAELLTRSVDWGRFRPNVDGLLLTATPQRVFARGEQARVPLLAGWTLDEGGPAALTGRAEPTLAHMQLAARERFGIFAERFLTAYSASNDAEAARAAADYGGDRFIGFSTWNWLEEHRRTSGQPVYRYLFDRLVPLSASLSQPGDQPRAAHSWDIEYAFNVLNSKDAPWTDADYALADRMSAYWANFARAGDPNADGLPVWPTYTPANDHPVMHLHPEARVTFDDHRARYEFLGDPSIPFVPDWTLAGSAIHQQVPPPAGFSRPSVVIDQPIGVFDGQADIGGPYLPGRASYEPGNDTYSLTSASSNIWYFRDEFRYLWKQMEGDVTLAADVRFPQGAGYFDRKAVLVIRQDLDDNSQQVMSALHGGGLVHLAYRAEKGADMAEAVHVETDYARLRLGIQKAGTQFTLWVSYDGEPMHQLGEPFELAFDGPFYVGIGFCSHQPLTYDSTAVSEVVLENRAGALRD</sequence>
<evidence type="ECO:0000256" key="2">
    <source>
        <dbReference type="ARBA" id="ARBA00022801"/>
    </source>
</evidence>
<dbReference type="Proteomes" id="UP000738431">
    <property type="component" value="Chromosome"/>
</dbReference>
<protein>
    <submittedName>
        <fullName evidence="5">Carboxylesterase family protein</fullName>
    </submittedName>
</protein>
<gene>
    <name evidence="5" type="ORF">K1X11_014345</name>
</gene>
<dbReference type="PROSITE" id="PS00941">
    <property type="entry name" value="CARBOXYLESTERASE_B_2"/>
    <property type="match status" value="1"/>
</dbReference>
<evidence type="ECO:0000256" key="3">
    <source>
        <dbReference type="SAM" id="SignalP"/>
    </source>
</evidence>
<dbReference type="InterPro" id="IPR050654">
    <property type="entry name" value="AChE-related_enzymes"/>
</dbReference>
<dbReference type="Pfam" id="PF00135">
    <property type="entry name" value="COesterase"/>
    <property type="match status" value="1"/>
</dbReference>
<feature type="domain" description="Carboxylesterase type B" evidence="4">
    <location>
        <begin position="33"/>
        <end position="520"/>
    </location>
</feature>
<evidence type="ECO:0000313" key="5">
    <source>
        <dbReference type="EMBL" id="WRQ85990.1"/>
    </source>
</evidence>